<feature type="region of interest" description="Disordered" evidence="1">
    <location>
        <begin position="1"/>
        <end position="45"/>
    </location>
</feature>
<organism evidence="2">
    <name type="scientific">Arion vulgaris</name>
    <dbReference type="NCBI Taxonomy" id="1028688"/>
    <lineage>
        <taxon>Eukaryota</taxon>
        <taxon>Metazoa</taxon>
        <taxon>Spiralia</taxon>
        <taxon>Lophotrochozoa</taxon>
        <taxon>Mollusca</taxon>
        <taxon>Gastropoda</taxon>
        <taxon>Heterobranchia</taxon>
        <taxon>Euthyneura</taxon>
        <taxon>Panpulmonata</taxon>
        <taxon>Eupulmonata</taxon>
        <taxon>Stylommatophora</taxon>
        <taxon>Helicina</taxon>
        <taxon>Arionoidea</taxon>
        <taxon>Arionidae</taxon>
        <taxon>Arion</taxon>
    </lineage>
</organism>
<gene>
    <name evidence="2" type="primary">ORF92992</name>
</gene>
<feature type="region of interest" description="Disordered" evidence="1">
    <location>
        <begin position="372"/>
        <end position="406"/>
    </location>
</feature>
<feature type="non-terminal residue" evidence="2">
    <location>
        <position position="406"/>
    </location>
</feature>
<sequence length="406" mass="44672">FDASDIGQKKSGHIYSYRTSNPKRSPHKQSVSNSSHIPVSNHIHQQSRELMRYASKKTILPASCRLPSRGKRSFSSSSASFSNHPDSIDVLKRVRSRSVSPGLKNPADLVPSSRLVEQFDSSVRKCVPSWVGELSPSDVSDSLWMSHQEDRKSYKIPHWVMEVENSKLVKDSNNLYETKPPISPGLFKDKSITNNALDSTSCITTDSRPGLNFSDLVISDTCSLVGNKPVTSSNSVRKRNSSIEKYQPKHYLTIQTSHTGTYSDSLINPQHSRMLDSEFNGEAFLHNNILPQTAKLKKSMENFVTSSENLRHKSLSSNVSISSIDPQLSSLDTLSLLSGKPLLRADVLAATSALGDSTVVNQNYSTSPVISTTKFHNRGSSPTSSGQAQNSLDGLDGDRSWEKMAS</sequence>
<proteinExistence type="predicted"/>
<evidence type="ECO:0000313" key="2">
    <source>
        <dbReference type="EMBL" id="CEK74887.1"/>
    </source>
</evidence>
<accession>A0A0B7A2Q3</accession>
<feature type="compositionally biased region" description="Basic and acidic residues" evidence="1">
    <location>
        <begin position="396"/>
        <end position="406"/>
    </location>
</feature>
<evidence type="ECO:0000256" key="1">
    <source>
        <dbReference type="SAM" id="MobiDB-lite"/>
    </source>
</evidence>
<protein>
    <submittedName>
        <fullName evidence="2">Uncharacterized protein</fullName>
    </submittedName>
</protein>
<feature type="compositionally biased region" description="Polar residues" evidence="1">
    <location>
        <begin position="17"/>
        <end position="44"/>
    </location>
</feature>
<name>A0A0B7A2Q3_9EUPU</name>
<dbReference type="EMBL" id="HACG01028022">
    <property type="protein sequence ID" value="CEK74887.1"/>
    <property type="molecule type" value="Transcribed_RNA"/>
</dbReference>
<feature type="non-terminal residue" evidence="2">
    <location>
        <position position="1"/>
    </location>
</feature>
<feature type="compositionally biased region" description="Polar residues" evidence="1">
    <location>
        <begin position="372"/>
        <end position="392"/>
    </location>
</feature>
<reference evidence="2" key="1">
    <citation type="submission" date="2014-12" db="EMBL/GenBank/DDBJ databases">
        <title>Insight into the proteome of Arion vulgaris.</title>
        <authorList>
            <person name="Aradska J."/>
            <person name="Bulat T."/>
            <person name="Smidak R."/>
            <person name="Sarate P."/>
            <person name="Gangsoo J."/>
            <person name="Sialana F."/>
            <person name="Bilban M."/>
            <person name="Lubec G."/>
        </authorList>
    </citation>
    <scope>NUCLEOTIDE SEQUENCE</scope>
    <source>
        <tissue evidence="2">Skin</tissue>
    </source>
</reference>
<dbReference type="AlphaFoldDB" id="A0A0B7A2Q3"/>